<keyword evidence="1" id="KW-0808">Transferase</keyword>
<dbReference type="SUPFAM" id="SSF57756">
    <property type="entry name" value="Retrovirus zinc finger-like domains"/>
    <property type="match status" value="1"/>
</dbReference>
<dbReference type="InterPro" id="IPR050951">
    <property type="entry name" value="Retrovirus_Pol_polyprotein"/>
</dbReference>
<dbReference type="EMBL" id="BQNB010015175">
    <property type="protein sequence ID" value="GJT36854.1"/>
    <property type="molecule type" value="Genomic_DNA"/>
</dbReference>
<sequence length="1129" mass="128047">MTNTRSGMTHAAIEEMINQRVNAALEAHQVNQNLALGNNNGNGNGNNNGNGNGNDNGNGNGNNNGNGNGNDNGDGNENGNGNGNNGGDNGDGNENPNVNGRGGRLVARECTYQDFMKCQPTSFKGTEGVVGLIRWSEKMETVFHISNCPERYQVKYATCTLLDSALTWWNSHKRTIGTDAAYALSWRELMRLMTEVYCPRNEIQKMETELWNLSVKNNDIASYTQRFQELTMMCTKMVPEEEDRVEKFIGGLPDNIQGNVIAAEPTRLQDAVRIANNLMDQKLKSYAVRNAENKRRLDNNYGNNRGQQPPHKRQNTGGQNVARAYVAGNNEEKKYEGTFPLCNKCKLHHVGPCTARCVKCNKVGHLARNCRVTNPTTPTQRGQIVNQKVVTCFECGAQGHYRSECPKIKNQNRGNKARIPDASGRAYALGGGDANPGSNTVTGLHSIFEPDANKLGSFDVIIGMDWLAKNHAVIVCDEKIVRIPYGNEILIVQGDKGNKEKKSKLSIISCEKVQKYMEKGCQLFLAQITVKEDKDKSEEKRLEDVPTVRDFPEDLPGLPPTRQVEFQIDLVPGAAPVARAPYRLAPSEMEELSTQLQELSDKGFIRPSSSPWGAPVLFVKKKDGSFRMCIDYRELNKLTVKNRYPLPRIDDLFDQLQGSSVYSKIDLRSGYHQLRVRDEDIPKTAFRTQLWPLTSSKGLGAVLMQKEKVIAYASRQLKIHEKNYTTHDLELGAVVFALKMWRHYLYGTKCVVYTDHKSLQHILDQKELNMRQRRWLELLSDYDCELRYHPGKANVVADALSRKCRPKPLRVRALVMTIGLNLPARILNAQVEARKEENYGTEDLQGMIKKLEPRADGTMCLKNRSWIPCFGNLRALIMHESHKSKYSIHPGSDKMYQDLKKLYWWPNMKAEIATYVDKSMTCAKSIDITIFCSFSCRAKENDSMEKPDSNTLKRSGVETMECPVSIISDRDGRYSCPNSGKSLKKFLETQLDIVRHITLKTDGQSEGLSKTLKTFSEHRVMDFGNGWDRHLTLKRRWRRQLTRPVFVREDNREDYPNQCIVYKLHVSTKKPVEIMDREVKRLKQSRIPNVKVRWNSKRGPEYTWEREDQMQKKYPHLFANPVSASQATS</sequence>
<reference evidence="10" key="2">
    <citation type="submission" date="2022-01" db="EMBL/GenBank/DDBJ databases">
        <authorList>
            <person name="Yamashiro T."/>
            <person name="Shiraishi A."/>
            <person name="Satake H."/>
            <person name="Nakayama K."/>
        </authorList>
    </citation>
    <scope>NUCLEOTIDE SEQUENCE</scope>
</reference>
<keyword evidence="7" id="KW-0862">Zinc</keyword>
<feature type="region of interest" description="Disordered" evidence="8">
    <location>
        <begin position="34"/>
        <end position="102"/>
    </location>
</feature>
<organism evidence="10 11">
    <name type="scientific">Tanacetum coccineum</name>
    <dbReference type="NCBI Taxonomy" id="301880"/>
    <lineage>
        <taxon>Eukaryota</taxon>
        <taxon>Viridiplantae</taxon>
        <taxon>Streptophyta</taxon>
        <taxon>Embryophyta</taxon>
        <taxon>Tracheophyta</taxon>
        <taxon>Spermatophyta</taxon>
        <taxon>Magnoliopsida</taxon>
        <taxon>eudicotyledons</taxon>
        <taxon>Gunneridae</taxon>
        <taxon>Pentapetalae</taxon>
        <taxon>asterids</taxon>
        <taxon>campanulids</taxon>
        <taxon>Asterales</taxon>
        <taxon>Asteraceae</taxon>
        <taxon>Asteroideae</taxon>
        <taxon>Anthemideae</taxon>
        <taxon>Anthemidinae</taxon>
        <taxon>Tanacetum</taxon>
    </lineage>
</organism>
<feature type="domain" description="CCHC-type" evidence="9">
    <location>
        <begin position="392"/>
        <end position="407"/>
    </location>
</feature>
<evidence type="ECO:0000256" key="1">
    <source>
        <dbReference type="ARBA" id="ARBA00022679"/>
    </source>
</evidence>
<evidence type="ECO:0000256" key="7">
    <source>
        <dbReference type="PROSITE-ProRule" id="PRU00047"/>
    </source>
</evidence>
<dbReference type="CDD" id="cd09274">
    <property type="entry name" value="RNase_HI_RT_Ty3"/>
    <property type="match status" value="1"/>
</dbReference>
<keyword evidence="7" id="KW-0479">Metal-binding</keyword>
<dbReference type="SUPFAM" id="SSF56672">
    <property type="entry name" value="DNA/RNA polymerases"/>
    <property type="match status" value="1"/>
</dbReference>
<dbReference type="Gene3D" id="3.10.10.10">
    <property type="entry name" value="HIV Type 1 Reverse Transcriptase, subunit A, domain 1"/>
    <property type="match status" value="1"/>
</dbReference>
<keyword evidence="11" id="KW-1185">Reference proteome</keyword>
<protein>
    <submittedName>
        <fullName evidence="10">Reverse transcriptase domain-containing protein</fullName>
    </submittedName>
</protein>
<dbReference type="SMART" id="SM00343">
    <property type="entry name" value="ZnF_C2HC"/>
    <property type="match status" value="2"/>
</dbReference>
<dbReference type="PANTHER" id="PTHR37984:SF5">
    <property type="entry name" value="PROTEIN NYNRIN-LIKE"/>
    <property type="match status" value="1"/>
</dbReference>
<dbReference type="Pfam" id="PF00078">
    <property type="entry name" value="RVT_1"/>
    <property type="match status" value="1"/>
</dbReference>
<evidence type="ECO:0000313" key="11">
    <source>
        <dbReference type="Proteomes" id="UP001151760"/>
    </source>
</evidence>
<dbReference type="Proteomes" id="UP001151760">
    <property type="component" value="Unassembled WGS sequence"/>
</dbReference>
<proteinExistence type="predicted"/>
<dbReference type="GO" id="GO:0003964">
    <property type="term" value="F:RNA-directed DNA polymerase activity"/>
    <property type="evidence" value="ECO:0007669"/>
    <property type="project" value="UniProtKB-KW"/>
</dbReference>
<dbReference type="Gene3D" id="1.10.340.70">
    <property type="match status" value="1"/>
</dbReference>
<evidence type="ECO:0000256" key="8">
    <source>
        <dbReference type="SAM" id="MobiDB-lite"/>
    </source>
</evidence>
<reference evidence="10" key="1">
    <citation type="journal article" date="2022" name="Int. J. Mol. Sci.">
        <title>Draft Genome of Tanacetum Coccineum: Genomic Comparison of Closely Related Tanacetum-Family Plants.</title>
        <authorList>
            <person name="Yamashiro T."/>
            <person name="Shiraishi A."/>
            <person name="Nakayama K."/>
            <person name="Satake H."/>
        </authorList>
    </citation>
    <scope>NUCLEOTIDE SEQUENCE</scope>
</reference>
<evidence type="ECO:0000256" key="6">
    <source>
        <dbReference type="ARBA" id="ARBA00022918"/>
    </source>
</evidence>
<feature type="domain" description="CCHC-type" evidence="9">
    <location>
        <begin position="356"/>
        <end position="371"/>
    </location>
</feature>
<evidence type="ECO:0000256" key="5">
    <source>
        <dbReference type="ARBA" id="ARBA00022801"/>
    </source>
</evidence>
<gene>
    <name evidence="10" type="ORF">Tco_0936719</name>
</gene>
<keyword evidence="4" id="KW-0255">Endonuclease</keyword>
<dbReference type="Pfam" id="PF03732">
    <property type="entry name" value="Retrotrans_gag"/>
    <property type="match status" value="1"/>
</dbReference>
<keyword evidence="6 10" id="KW-0695">RNA-directed DNA polymerase</keyword>
<feature type="compositionally biased region" description="Gly residues" evidence="8">
    <location>
        <begin position="40"/>
        <end position="90"/>
    </location>
</feature>
<dbReference type="PROSITE" id="PS50158">
    <property type="entry name" value="ZF_CCHC"/>
    <property type="match status" value="2"/>
</dbReference>
<dbReference type="InterPro" id="IPR036875">
    <property type="entry name" value="Znf_CCHC_sf"/>
</dbReference>
<keyword evidence="5" id="KW-0378">Hydrolase</keyword>
<dbReference type="Pfam" id="PF00098">
    <property type="entry name" value="zf-CCHC"/>
    <property type="match status" value="1"/>
</dbReference>
<dbReference type="InterPro" id="IPR001878">
    <property type="entry name" value="Znf_CCHC"/>
</dbReference>
<name>A0ABQ5DID2_9ASTR</name>
<evidence type="ECO:0000256" key="3">
    <source>
        <dbReference type="ARBA" id="ARBA00022722"/>
    </source>
</evidence>
<feature type="region of interest" description="Disordered" evidence="8">
    <location>
        <begin position="290"/>
        <end position="319"/>
    </location>
</feature>
<dbReference type="PANTHER" id="PTHR37984">
    <property type="entry name" value="PROTEIN CBG26694"/>
    <property type="match status" value="1"/>
</dbReference>
<dbReference type="Pfam" id="PF08284">
    <property type="entry name" value="RVP_2"/>
    <property type="match status" value="1"/>
</dbReference>
<keyword evidence="2" id="KW-0548">Nucleotidyltransferase</keyword>
<evidence type="ECO:0000259" key="9">
    <source>
        <dbReference type="PROSITE" id="PS50158"/>
    </source>
</evidence>
<dbReference type="Pfam" id="PF17917">
    <property type="entry name" value="RT_RNaseH"/>
    <property type="match status" value="1"/>
</dbReference>
<dbReference type="CDD" id="cd01647">
    <property type="entry name" value="RT_LTR"/>
    <property type="match status" value="1"/>
</dbReference>
<dbReference type="InterPro" id="IPR041373">
    <property type="entry name" value="RT_RNaseH"/>
</dbReference>
<comment type="caution">
    <text evidence="10">The sequence shown here is derived from an EMBL/GenBank/DDBJ whole genome shotgun (WGS) entry which is preliminary data.</text>
</comment>
<dbReference type="InterPro" id="IPR043128">
    <property type="entry name" value="Rev_trsase/Diguanyl_cyclase"/>
</dbReference>
<dbReference type="InterPro" id="IPR005162">
    <property type="entry name" value="Retrotrans_gag_dom"/>
</dbReference>
<dbReference type="Gene3D" id="3.30.70.270">
    <property type="match status" value="1"/>
</dbReference>
<keyword evidence="3" id="KW-0540">Nuclease</keyword>
<evidence type="ECO:0000256" key="2">
    <source>
        <dbReference type="ARBA" id="ARBA00022695"/>
    </source>
</evidence>
<dbReference type="Pfam" id="PF17921">
    <property type="entry name" value="Integrase_H2C2"/>
    <property type="match status" value="1"/>
</dbReference>
<dbReference type="Gene3D" id="4.10.60.10">
    <property type="entry name" value="Zinc finger, CCHC-type"/>
    <property type="match status" value="1"/>
</dbReference>
<dbReference type="InterPro" id="IPR043502">
    <property type="entry name" value="DNA/RNA_pol_sf"/>
</dbReference>
<evidence type="ECO:0000256" key="4">
    <source>
        <dbReference type="ARBA" id="ARBA00022759"/>
    </source>
</evidence>
<dbReference type="InterPro" id="IPR041588">
    <property type="entry name" value="Integrase_H2C2"/>
</dbReference>
<accession>A0ABQ5DID2</accession>
<evidence type="ECO:0000313" key="10">
    <source>
        <dbReference type="EMBL" id="GJT36854.1"/>
    </source>
</evidence>
<keyword evidence="7" id="KW-0863">Zinc-finger</keyword>
<dbReference type="InterPro" id="IPR000477">
    <property type="entry name" value="RT_dom"/>
</dbReference>